<dbReference type="PANTHER" id="PTHR46601">
    <property type="entry name" value="ULP_PROTEASE DOMAIN-CONTAINING PROTEIN"/>
    <property type="match status" value="1"/>
</dbReference>
<evidence type="ECO:0000313" key="2">
    <source>
        <dbReference type="EMBL" id="CAF1292332.1"/>
    </source>
</evidence>
<dbReference type="AlphaFoldDB" id="A0A815YHT0"/>
<dbReference type="EMBL" id="CAJNOM010000840">
    <property type="protein sequence ID" value="CAF1570247.1"/>
    <property type="molecule type" value="Genomic_DNA"/>
</dbReference>
<dbReference type="Proteomes" id="UP000663832">
    <property type="component" value="Unassembled WGS sequence"/>
</dbReference>
<dbReference type="PANTHER" id="PTHR46601:SF2">
    <property type="entry name" value="UBIQUITIN-LIKE PROTEASE FAMILY PROFILE DOMAIN-CONTAINING PROTEIN"/>
    <property type="match status" value="1"/>
</dbReference>
<accession>A0A815YHT0</accession>
<evidence type="ECO:0000313" key="3">
    <source>
        <dbReference type="EMBL" id="CAF1570247.1"/>
    </source>
</evidence>
<comment type="caution">
    <text evidence="3">The sequence shown here is derived from an EMBL/GenBank/DDBJ whole genome shotgun (WGS) entry which is preliminary data.</text>
</comment>
<name>A0A815YHT0_9BILA</name>
<protein>
    <submittedName>
        <fullName evidence="3">Uncharacterized protein</fullName>
    </submittedName>
</protein>
<reference evidence="3" key="1">
    <citation type="submission" date="2021-02" db="EMBL/GenBank/DDBJ databases">
        <authorList>
            <person name="Nowell W R."/>
        </authorList>
    </citation>
    <scope>NUCLEOTIDE SEQUENCE</scope>
</reference>
<dbReference type="EMBL" id="CAJNOI010000491">
    <property type="protein sequence ID" value="CAF1292332.1"/>
    <property type="molecule type" value="Genomic_DNA"/>
</dbReference>
<proteinExistence type="predicted"/>
<evidence type="ECO:0000256" key="1">
    <source>
        <dbReference type="SAM" id="MobiDB-lite"/>
    </source>
</evidence>
<gene>
    <name evidence="2" type="ORF">BJG266_LOCUS31816</name>
    <name evidence="3" type="ORF">QVE165_LOCUS48761</name>
</gene>
<organism evidence="3 4">
    <name type="scientific">Adineta steineri</name>
    <dbReference type="NCBI Taxonomy" id="433720"/>
    <lineage>
        <taxon>Eukaryota</taxon>
        <taxon>Metazoa</taxon>
        <taxon>Spiralia</taxon>
        <taxon>Gnathifera</taxon>
        <taxon>Rotifera</taxon>
        <taxon>Eurotatoria</taxon>
        <taxon>Bdelloidea</taxon>
        <taxon>Adinetida</taxon>
        <taxon>Adinetidae</taxon>
        <taxon>Adineta</taxon>
    </lineage>
</organism>
<dbReference type="OrthoDB" id="10062343at2759"/>
<keyword evidence="4" id="KW-1185">Reference proteome</keyword>
<feature type="compositionally biased region" description="Basic and acidic residues" evidence="1">
    <location>
        <begin position="58"/>
        <end position="67"/>
    </location>
</feature>
<sequence>MALTSAEKQKRYRENLKAKGLYKTMKEQNATRMKKFRHALTNEEKVKYNKKHSLTQKKYRDQKKLESENSFSSKQSLGKALKKVTKVLPRDIGKKKLVIRSLAQTIGILPRHTHQRITRKISTETQDNITAFYCRDDVSYQMPGKRDTIVIKENGNKSVYQKRILLYNIREAFELFLAENPGISIARTTFAEMRPQHVVVKSSMAHRICVCVYHENISLLLSSLSKHINGSSCSDLRSFTSALVCDDSCYECMASKCSSCKNYFNLHITNNIVDPTVHITWYQWKHINGYAKKEEQSGTVEQCVKLLFSQVESFLLHVFIKRQQSAYFEESKSTSDDTKIVVQVDFSENYSIKEQDEIQSAHWSSKSISIFTAYAWCGSNNFSFALASDNINHDKFFVSCCIKYIVEKLKQELPMLEEISFFSDGAGSQFKQRFLFRNLTQMSNYYNLNFSWHFFATSHGKGVVDGLGGTVKRIVWLQVLTNKVRCENASDFINIAKTKTRVIILDEITQQHIDLSKTQLEYLFQNTVAVKDTQKLHSVHVIRTDVIECRLYDYSTAKWTVFF</sequence>
<dbReference type="Proteomes" id="UP000663877">
    <property type="component" value="Unassembled WGS sequence"/>
</dbReference>
<feature type="region of interest" description="Disordered" evidence="1">
    <location>
        <begin position="49"/>
        <end position="72"/>
    </location>
</feature>
<evidence type="ECO:0000313" key="4">
    <source>
        <dbReference type="Proteomes" id="UP000663832"/>
    </source>
</evidence>